<dbReference type="GO" id="GO:0008668">
    <property type="term" value="F:2,3-dihydroxybenzoate--[aryl-carrier protein] ligase"/>
    <property type="evidence" value="ECO:0007669"/>
    <property type="project" value="InterPro"/>
</dbReference>
<dbReference type="AlphaFoldDB" id="A0A546XAT0"/>
<dbReference type="GO" id="GO:0019290">
    <property type="term" value="P:siderophore biosynthetic process"/>
    <property type="evidence" value="ECO:0007669"/>
    <property type="project" value="InterPro"/>
</dbReference>
<dbReference type="Gene3D" id="3.30.300.30">
    <property type="match status" value="1"/>
</dbReference>
<dbReference type="CDD" id="cd05920">
    <property type="entry name" value="23DHB-AMP_lg"/>
    <property type="match status" value="1"/>
</dbReference>
<dbReference type="InterPro" id="IPR042099">
    <property type="entry name" value="ANL_N_sf"/>
</dbReference>
<sequence length="542" mass="59086">MTIEFERWPDDLARLYRERGYWIDRPLSRILTEQVQRQPDATALICGERRFTYAELDRQSSNLAGHLAAAGIGKGDTALVQLPNIAEFYLVFFALIKIGAAPVNALFSHRRLEMTSYAEQIAPKLVIASRSHELFASDAFLDGLKASSPQLSLTLLLGATEPQRSLERMLAAPAENPPAYAPSAADEVALFQLSGGSTGTPKLIPRTHNDYDYSARASAEICELSPQTRFLCAIPVAHNYPMSSPGALGVFHAGGTVVMAANPEPLACFDLIEKHGIDMVPLVPPAVALWLQAAPAHRQRLKSLRLLQVGGASFAEALARQVPEVLGCALQQVFGMAEGLVNYTRAGDADHLVFTTQGRPISPDDEIRIVDEDGNDVPEGEAGMLATRGPYTFRGYYRAPEHSARVFDKQGFYYSGDVVQRTPEGYLRVVGRVKDQINRGGEKVASEEVENLILRHPDVTHAALVAMQDELLGEKSCVFVVSRNPALKAPAIRQHLAALGVADYKLPDRVRFIEAMPLTAVGKIDKKHLRDLLAAPPVAVSA</sequence>
<dbReference type="InterPro" id="IPR045851">
    <property type="entry name" value="AMP-bd_C_sf"/>
</dbReference>
<proteinExistence type="predicted"/>
<evidence type="ECO:0000256" key="3">
    <source>
        <dbReference type="ARBA" id="ARBA00022723"/>
    </source>
</evidence>
<dbReference type="GO" id="GO:0046872">
    <property type="term" value="F:metal ion binding"/>
    <property type="evidence" value="ECO:0007669"/>
    <property type="project" value="UniProtKB-KW"/>
</dbReference>
<feature type="domain" description="AMP-binding enzyme C-terminal" evidence="5">
    <location>
        <begin position="448"/>
        <end position="523"/>
    </location>
</feature>
<organism evidence="6 7">
    <name type="scientific">Rhizobium rhizogenes</name>
    <name type="common">Agrobacterium rhizogenes</name>
    <dbReference type="NCBI Taxonomy" id="359"/>
    <lineage>
        <taxon>Bacteria</taxon>
        <taxon>Pseudomonadati</taxon>
        <taxon>Pseudomonadota</taxon>
        <taxon>Alphaproteobacteria</taxon>
        <taxon>Hyphomicrobiales</taxon>
        <taxon>Rhizobiaceae</taxon>
        <taxon>Rhizobium/Agrobacterium group</taxon>
        <taxon>Rhizobium</taxon>
    </lineage>
</organism>
<dbReference type="RefSeq" id="WP_142842870.1">
    <property type="nucleotide sequence ID" value="NZ_SGNY01000009.1"/>
</dbReference>
<feature type="domain" description="AMP-dependent synthetase/ligase" evidence="4">
    <location>
        <begin position="32"/>
        <end position="397"/>
    </location>
</feature>
<name>A0A546XAT0_RHIRH</name>
<dbReference type="EC" id="2.7.7.58" evidence="6"/>
<dbReference type="SUPFAM" id="SSF56801">
    <property type="entry name" value="Acetyl-CoA synthetase-like"/>
    <property type="match status" value="1"/>
</dbReference>
<evidence type="ECO:0000313" key="6">
    <source>
        <dbReference type="EMBL" id="TRA97820.1"/>
    </source>
</evidence>
<dbReference type="InterPro" id="IPR050237">
    <property type="entry name" value="ATP-dep_AMP-bd_enzyme"/>
</dbReference>
<reference evidence="6 7" key="1">
    <citation type="journal article" date="2019" name="Appl. Microbiol. Biotechnol.">
        <title>Differential efficiency of wild type rhizogenic strains for rol gene transformation of plants.</title>
        <authorList>
            <person name="Desmet S."/>
            <person name="De Keyser E."/>
            <person name="Van Vaerenbergh J."/>
            <person name="Baeyen S."/>
            <person name="Van Huylenbroeck J."/>
            <person name="Geelen D."/>
            <person name="Dhooghe E."/>
        </authorList>
    </citation>
    <scope>NUCLEOTIDE SEQUENCE [LARGE SCALE GENOMIC DNA]</scope>
    <source>
        <strain evidence="6 7">GBBC3284</strain>
    </source>
</reference>
<dbReference type="Gene3D" id="3.40.50.12780">
    <property type="entry name" value="N-terminal domain of ligase-like"/>
    <property type="match status" value="1"/>
</dbReference>
<dbReference type="NCBIfam" id="TIGR02275">
    <property type="entry name" value="DHB_AMP_lig"/>
    <property type="match status" value="1"/>
</dbReference>
<evidence type="ECO:0000259" key="4">
    <source>
        <dbReference type="Pfam" id="PF00501"/>
    </source>
</evidence>
<dbReference type="Pfam" id="PF13193">
    <property type="entry name" value="AMP-binding_C"/>
    <property type="match status" value="1"/>
</dbReference>
<dbReference type="OrthoDB" id="9803968at2"/>
<dbReference type="FunFam" id="2.30.38.10:FF:000003">
    <property type="entry name" value="Vibriobactin-specific 2,3-dihydroxybenzoate-AMP ligase"/>
    <property type="match status" value="1"/>
</dbReference>
<evidence type="ECO:0000259" key="5">
    <source>
        <dbReference type="Pfam" id="PF13193"/>
    </source>
</evidence>
<dbReference type="InterPro" id="IPR000873">
    <property type="entry name" value="AMP-dep_synth/lig_dom"/>
</dbReference>
<protein>
    <submittedName>
        <fullName evidence="6">(2,3-dihydroxybenzoyl)adenylate synthase</fullName>
        <ecNumber evidence="6">2.7.7.58</ecNumber>
    </submittedName>
</protein>
<dbReference type="PROSITE" id="PS00455">
    <property type="entry name" value="AMP_BINDING"/>
    <property type="match status" value="1"/>
</dbReference>
<dbReference type="GO" id="GO:0016779">
    <property type="term" value="F:nucleotidyltransferase activity"/>
    <property type="evidence" value="ECO:0007669"/>
    <property type="project" value="UniProtKB-KW"/>
</dbReference>
<dbReference type="InterPro" id="IPR020845">
    <property type="entry name" value="AMP-binding_CS"/>
</dbReference>
<dbReference type="Pfam" id="PF00501">
    <property type="entry name" value="AMP-binding"/>
    <property type="match status" value="1"/>
</dbReference>
<dbReference type="NCBIfam" id="NF008192">
    <property type="entry name" value="PRK10946.1"/>
    <property type="match status" value="1"/>
</dbReference>
<dbReference type="InterPro" id="IPR025110">
    <property type="entry name" value="AMP-bd_C"/>
</dbReference>
<keyword evidence="2" id="KW-0436">Ligase</keyword>
<gene>
    <name evidence="6" type="ORF">EXN68_22010</name>
</gene>
<dbReference type="EMBL" id="SGNY01000009">
    <property type="protein sequence ID" value="TRA97820.1"/>
    <property type="molecule type" value="Genomic_DNA"/>
</dbReference>
<keyword evidence="3" id="KW-0479">Metal-binding</keyword>
<comment type="pathway">
    <text evidence="1">Siderophore biosynthesis.</text>
</comment>
<dbReference type="PANTHER" id="PTHR43767">
    <property type="entry name" value="LONG-CHAIN-FATTY-ACID--COA LIGASE"/>
    <property type="match status" value="1"/>
</dbReference>
<keyword evidence="6" id="KW-0548">Nucleotidyltransferase</keyword>
<evidence type="ECO:0000256" key="2">
    <source>
        <dbReference type="ARBA" id="ARBA00022598"/>
    </source>
</evidence>
<comment type="caution">
    <text evidence="6">The sequence shown here is derived from an EMBL/GenBank/DDBJ whole genome shotgun (WGS) entry which is preliminary data.</text>
</comment>
<evidence type="ECO:0000256" key="1">
    <source>
        <dbReference type="ARBA" id="ARBA00004924"/>
    </source>
</evidence>
<evidence type="ECO:0000313" key="7">
    <source>
        <dbReference type="Proteomes" id="UP000315434"/>
    </source>
</evidence>
<dbReference type="Proteomes" id="UP000315434">
    <property type="component" value="Unassembled WGS sequence"/>
</dbReference>
<dbReference type="InterPro" id="IPR011963">
    <property type="entry name" value="DHB_AMP_lig"/>
</dbReference>
<accession>A0A546XAT0</accession>
<dbReference type="PANTHER" id="PTHR43767:SF1">
    <property type="entry name" value="NONRIBOSOMAL PEPTIDE SYNTHASE PES1 (EUROFUNG)-RELATED"/>
    <property type="match status" value="1"/>
</dbReference>
<keyword evidence="6" id="KW-0808">Transferase</keyword>